<dbReference type="FunFam" id="1.10.238.10:FF:000001">
    <property type="entry name" value="Calmodulin 1"/>
    <property type="match status" value="1"/>
</dbReference>
<dbReference type="EMBL" id="AFWA02000004">
    <property type="protein sequence ID" value="EMR10348.1"/>
    <property type="molecule type" value="Genomic_DNA"/>
</dbReference>
<dbReference type="PROSITE" id="PS50222">
    <property type="entry name" value="EF_HAND_2"/>
    <property type="match status" value="1"/>
</dbReference>
<dbReference type="InterPro" id="IPR002048">
    <property type="entry name" value="EF_hand_dom"/>
</dbReference>
<evidence type="ECO:0000256" key="2">
    <source>
        <dbReference type="ARBA" id="ARBA00022837"/>
    </source>
</evidence>
<dbReference type="eggNOG" id="KOG0028">
    <property type="taxonomic scope" value="Eukaryota"/>
</dbReference>
<evidence type="ECO:0000256" key="1">
    <source>
        <dbReference type="ARBA" id="ARBA00022737"/>
    </source>
</evidence>
<dbReference type="STRING" id="1069680.M7NNT0"/>
<dbReference type="GeneID" id="19895297"/>
<name>M7NNT0_PNEMU</name>
<organism evidence="4 5">
    <name type="scientific">Pneumocystis murina (strain B123)</name>
    <name type="common">Mouse pneumocystis pneumonia agent</name>
    <name type="synonym">Pneumocystis carinii f. sp. muris</name>
    <dbReference type="NCBI Taxonomy" id="1069680"/>
    <lineage>
        <taxon>Eukaryota</taxon>
        <taxon>Fungi</taxon>
        <taxon>Dikarya</taxon>
        <taxon>Ascomycota</taxon>
        <taxon>Taphrinomycotina</taxon>
        <taxon>Pneumocystomycetes</taxon>
        <taxon>Pneumocystaceae</taxon>
        <taxon>Pneumocystis</taxon>
    </lineage>
</organism>
<feature type="domain" description="EF-hand" evidence="3">
    <location>
        <begin position="82"/>
        <end position="117"/>
    </location>
</feature>
<dbReference type="PANTHER" id="PTHR23048:SF59">
    <property type="entry name" value="EF-HAND SUPERFAMILY PROTEIN"/>
    <property type="match status" value="1"/>
</dbReference>
<keyword evidence="5" id="KW-1185">Reference proteome</keyword>
<keyword evidence="1" id="KW-0677">Repeat</keyword>
<dbReference type="InterPro" id="IPR050230">
    <property type="entry name" value="CALM/Myosin/TropC-like"/>
</dbReference>
<dbReference type="OrthoDB" id="26525at2759"/>
<dbReference type="SUPFAM" id="SSF47473">
    <property type="entry name" value="EF-hand"/>
    <property type="match status" value="1"/>
</dbReference>
<dbReference type="HOGENOM" id="CLU_061288_18_2_1"/>
<dbReference type="Gene3D" id="1.10.238.10">
    <property type="entry name" value="EF-hand"/>
    <property type="match status" value="2"/>
</dbReference>
<dbReference type="GO" id="GO:0016460">
    <property type="term" value="C:myosin II complex"/>
    <property type="evidence" value="ECO:0007669"/>
    <property type="project" value="TreeGrafter"/>
</dbReference>
<dbReference type="RefSeq" id="XP_007873559.1">
    <property type="nucleotide sequence ID" value="XM_007875368.1"/>
</dbReference>
<dbReference type="InterPro" id="IPR011992">
    <property type="entry name" value="EF-hand-dom_pair"/>
</dbReference>
<dbReference type="GO" id="GO:0005509">
    <property type="term" value="F:calcium ion binding"/>
    <property type="evidence" value="ECO:0007669"/>
    <property type="project" value="InterPro"/>
</dbReference>
<accession>M7NNT0</accession>
<dbReference type="PANTHER" id="PTHR23048">
    <property type="entry name" value="MYOSIN LIGHT CHAIN 1, 3"/>
    <property type="match status" value="1"/>
</dbReference>
<dbReference type="Pfam" id="PF13499">
    <property type="entry name" value="EF-hand_7"/>
    <property type="match status" value="2"/>
</dbReference>
<dbReference type="CDD" id="cd00051">
    <property type="entry name" value="EFh"/>
    <property type="match status" value="1"/>
</dbReference>
<dbReference type="AlphaFoldDB" id="M7NNT0"/>
<dbReference type="Proteomes" id="UP000011958">
    <property type="component" value="Unassembled WGS sequence"/>
</dbReference>
<evidence type="ECO:0000313" key="5">
    <source>
        <dbReference type="Proteomes" id="UP000011958"/>
    </source>
</evidence>
<gene>
    <name evidence="4" type="ORF">PNEG_01602</name>
</gene>
<dbReference type="VEuPathDB" id="FungiDB:PNEG_01602"/>
<keyword evidence="2" id="KW-0106">Calcium</keyword>
<evidence type="ECO:0000259" key="3">
    <source>
        <dbReference type="PROSITE" id="PS50222"/>
    </source>
</evidence>
<reference evidence="5" key="1">
    <citation type="journal article" date="2016" name="Nat. Commun.">
        <title>Genome analysis of three Pneumocystis species reveals adaptation mechanisms to life exclusively in mammalian hosts.</title>
        <authorList>
            <person name="Ma L."/>
            <person name="Chen Z."/>
            <person name="Huang D.W."/>
            <person name="Kutty G."/>
            <person name="Ishihara M."/>
            <person name="Wang H."/>
            <person name="Abouelleil A."/>
            <person name="Bishop L."/>
            <person name="Davey E."/>
            <person name="Deng R."/>
            <person name="Deng X."/>
            <person name="Fan L."/>
            <person name="Fantoni G."/>
            <person name="Fitzgerald M."/>
            <person name="Gogineni E."/>
            <person name="Goldberg J.M."/>
            <person name="Handley G."/>
            <person name="Hu X."/>
            <person name="Huber C."/>
            <person name="Jiao X."/>
            <person name="Jones K."/>
            <person name="Levin J.Z."/>
            <person name="Liu Y."/>
            <person name="Macdonald P."/>
            <person name="Melnikov A."/>
            <person name="Raley C."/>
            <person name="Sassi M."/>
            <person name="Sherman B.T."/>
            <person name="Song X."/>
            <person name="Sykes S."/>
            <person name="Tran B."/>
            <person name="Walsh L."/>
            <person name="Xia Y."/>
            <person name="Yang J."/>
            <person name="Young S."/>
            <person name="Zeng Q."/>
            <person name="Zheng X."/>
            <person name="Stephens R."/>
            <person name="Nusbaum C."/>
            <person name="Birren B.W."/>
            <person name="Azadi P."/>
            <person name="Lempicki R.A."/>
            <person name="Cuomo C.A."/>
            <person name="Kovacs J.A."/>
        </authorList>
    </citation>
    <scope>NUCLEOTIDE SEQUENCE [LARGE SCALE GENOMIC DNA]</scope>
    <source>
        <strain evidence="5">B123</strain>
    </source>
</reference>
<comment type="caution">
    <text evidence="4">The sequence shown here is derived from an EMBL/GenBank/DDBJ whole genome shotgun (WGS) entry which is preliminary data.</text>
</comment>
<evidence type="ECO:0000313" key="4">
    <source>
        <dbReference type="EMBL" id="EMR10348.1"/>
    </source>
</evidence>
<protein>
    <recommendedName>
        <fullName evidence="3">EF-hand domain-containing protein</fullName>
    </recommendedName>
</protein>
<proteinExistence type="predicted"/>
<sequence length="151" mass="17806">MEENSIEDYQLKKIKDKFDIFDKKHIEKIRTKDLPLIMQELDIKVNRNELNELKDILDHERTGWIEYEPFKEIMILKIKDKDPNLNIIKAFSLFDKDSKGKITLEDLRRVANDIGENVSDKELMEMIDEASPSGYVGIVEFENIMKRAGIF</sequence>
<dbReference type="OMA" id="YMDVDEL"/>